<organism evidence="1">
    <name type="scientific">Siphoviridae sp. ctYJD4</name>
    <dbReference type="NCBI Taxonomy" id="2826375"/>
    <lineage>
        <taxon>Viruses</taxon>
        <taxon>Duplodnaviria</taxon>
        <taxon>Heunggongvirae</taxon>
        <taxon>Uroviricota</taxon>
        <taxon>Caudoviricetes</taxon>
    </lineage>
</organism>
<reference evidence="1" key="1">
    <citation type="journal article" date="2021" name="Proc. Natl. Acad. Sci. U.S.A.">
        <title>A Catalog of Tens of Thousands of Viruses from Human Metagenomes Reveals Hidden Associations with Chronic Diseases.</title>
        <authorList>
            <person name="Tisza M.J."/>
            <person name="Buck C.B."/>
        </authorList>
    </citation>
    <scope>NUCLEOTIDE SEQUENCE</scope>
    <source>
        <strain evidence="1">CtYJD4</strain>
    </source>
</reference>
<accession>A0A8S5N160</accession>
<proteinExistence type="predicted"/>
<evidence type="ECO:0000313" key="1">
    <source>
        <dbReference type="EMBL" id="DAD88002.1"/>
    </source>
</evidence>
<sequence>MSLSTIIIKASLDTNPALYIQRTYHNITLQQAELDIRQAWRDHFGVNNPQYLNISGVRLNIVYELHP</sequence>
<protein>
    <submittedName>
        <fullName evidence="1">Uncharacterized protein</fullName>
    </submittedName>
</protein>
<dbReference type="EMBL" id="BK015033">
    <property type="protein sequence ID" value="DAD88002.1"/>
    <property type="molecule type" value="Genomic_DNA"/>
</dbReference>
<name>A0A8S5N160_9CAUD</name>